<dbReference type="EMBL" id="BIMN01000007">
    <property type="protein sequence ID" value="GCE63995.1"/>
    <property type="molecule type" value="Genomic_DNA"/>
</dbReference>
<gene>
    <name evidence="1" type="ORF">MHSWG343_10030</name>
</gene>
<protein>
    <submittedName>
        <fullName evidence="1">Uncharacterized protein</fullName>
    </submittedName>
</protein>
<reference evidence="1 2" key="1">
    <citation type="submission" date="2019-01" db="EMBL/GenBank/DDBJ databases">
        <title>Draft genome sequences of Candidatus Mycoplasma haemohominis SWG34-3 identified from a patient with pyrexia, anemia and liver dysfunction.</title>
        <authorList>
            <person name="Sekizuka T."/>
            <person name="Hattori N."/>
            <person name="Katano H."/>
            <person name="Takuma T."/>
            <person name="Ito T."/>
            <person name="Arai N."/>
            <person name="Yanai R."/>
            <person name="Ishii S."/>
            <person name="Miura Y."/>
            <person name="Tokunaga T."/>
            <person name="Watanabe H."/>
            <person name="Nomura N."/>
            <person name="Eguchi J."/>
            <person name="Arai T."/>
            <person name="Hasegawa H."/>
            <person name="Nakamaki T."/>
            <person name="Wakita T."/>
            <person name="Niki Y."/>
            <person name="Kuroda M."/>
        </authorList>
    </citation>
    <scope>NUCLEOTIDE SEQUENCE [LARGE SCALE GENOMIC DNA]</scope>
    <source>
        <strain evidence="1">SWG34-3</strain>
    </source>
</reference>
<organism evidence="1 2">
    <name type="scientific">Candidatus Mycoplasma haematohominis</name>
    <dbReference type="NCBI Taxonomy" id="1494318"/>
    <lineage>
        <taxon>Bacteria</taxon>
        <taxon>Bacillati</taxon>
        <taxon>Mycoplasmatota</taxon>
        <taxon>Mollicutes</taxon>
        <taxon>Mycoplasmataceae</taxon>
        <taxon>Mycoplasma</taxon>
    </lineage>
</organism>
<name>A0A478FV41_9MOLU</name>
<proteinExistence type="predicted"/>
<sequence>MLKESKITLTVSALGVNSVLGVSINELLKIYLFNGETGEEIGIFENLSIENLVPVRKKTAAEKFNTGTQSKFDRRSYADSKPTTIDKKYSSSYTNFEVAHINQHLNKLVSWKQENQYWWEEAYKRRIYIIKNQTFSSYVNIVGAFSSERIWRLDRDLHMNQFCDFLYWRRFKFPKYKDLFWLACSIEGKNPEETGNPTGIFQATKAKFKIKDGEKEITYFTLSQVNKAEVENTTLDSSNKEKFVVYDYSEEWWNWSYEYRWQKDKADETSAYPQSEKFKNVKKGWDEQVSDNTSLNKICKDFYTSSSTSDQKEIEDAWRYCSDVGSNS</sequence>
<accession>A0A478FV41</accession>
<evidence type="ECO:0000313" key="1">
    <source>
        <dbReference type="EMBL" id="GCE63995.1"/>
    </source>
</evidence>
<dbReference type="AlphaFoldDB" id="A0A478FV41"/>
<dbReference type="Proteomes" id="UP000324831">
    <property type="component" value="Unassembled WGS sequence"/>
</dbReference>
<comment type="caution">
    <text evidence="1">The sequence shown here is derived from an EMBL/GenBank/DDBJ whole genome shotgun (WGS) entry which is preliminary data.</text>
</comment>
<evidence type="ECO:0000313" key="2">
    <source>
        <dbReference type="Proteomes" id="UP000324831"/>
    </source>
</evidence>